<dbReference type="Gene3D" id="1.25.40.10">
    <property type="entry name" value="Tetratricopeptide repeat domain"/>
    <property type="match status" value="1"/>
</dbReference>
<dbReference type="GO" id="GO:0016887">
    <property type="term" value="F:ATP hydrolysis activity"/>
    <property type="evidence" value="ECO:0007669"/>
    <property type="project" value="InterPro"/>
</dbReference>
<evidence type="ECO:0000259" key="1">
    <source>
        <dbReference type="SMART" id="SM01043"/>
    </source>
</evidence>
<dbReference type="SMART" id="SM01043">
    <property type="entry name" value="BTAD"/>
    <property type="match status" value="1"/>
</dbReference>
<dbReference type="PRINTS" id="PR00364">
    <property type="entry name" value="DISEASERSIST"/>
</dbReference>
<dbReference type="Pfam" id="PF25872">
    <property type="entry name" value="HTH_77"/>
    <property type="match status" value="1"/>
</dbReference>
<reference evidence="2 3" key="1">
    <citation type="submission" date="2020-08" db="EMBL/GenBank/DDBJ databases">
        <title>Genomic Encyclopedia of Type Strains, Phase IV (KMG-IV): sequencing the most valuable type-strain genomes for metagenomic binning, comparative biology and taxonomic classification.</title>
        <authorList>
            <person name="Goeker M."/>
        </authorList>
    </citation>
    <scope>NUCLEOTIDE SEQUENCE [LARGE SCALE GENOMIC DNA]</scope>
    <source>
        <strain evidence="2 3">DSM 27939</strain>
    </source>
</reference>
<organism evidence="2 3">
    <name type="scientific">Deinococcus humi</name>
    <dbReference type="NCBI Taxonomy" id="662880"/>
    <lineage>
        <taxon>Bacteria</taxon>
        <taxon>Thermotogati</taxon>
        <taxon>Deinococcota</taxon>
        <taxon>Deinococci</taxon>
        <taxon>Deinococcales</taxon>
        <taxon>Deinococcaceae</taxon>
        <taxon>Deinococcus</taxon>
    </lineage>
</organism>
<dbReference type="InterPro" id="IPR027417">
    <property type="entry name" value="P-loop_NTPase"/>
</dbReference>
<dbReference type="EMBL" id="JACHFL010000007">
    <property type="protein sequence ID" value="MBB5363862.1"/>
    <property type="molecule type" value="Genomic_DNA"/>
</dbReference>
<dbReference type="PANTHER" id="PTHR47691">
    <property type="entry name" value="REGULATOR-RELATED"/>
    <property type="match status" value="1"/>
</dbReference>
<dbReference type="Gene3D" id="3.40.50.300">
    <property type="entry name" value="P-loop containing nucleotide triphosphate hydrolases"/>
    <property type="match status" value="1"/>
</dbReference>
<dbReference type="Proteomes" id="UP000552709">
    <property type="component" value="Unassembled WGS sequence"/>
</dbReference>
<dbReference type="InterPro" id="IPR036388">
    <property type="entry name" value="WH-like_DNA-bd_sf"/>
</dbReference>
<evidence type="ECO:0000313" key="2">
    <source>
        <dbReference type="EMBL" id="MBB5363862.1"/>
    </source>
</evidence>
<dbReference type="GO" id="GO:0003677">
    <property type="term" value="F:DNA binding"/>
    <property type="evidence" value="ECO:0007669"/>
    <property type="project" value="UniProtKB-KW"/>
</dbReference>
<dbReference type="InterPro" id="IPR011990">
    <property type="entry name" value="TPR-like_helical_dom_sf"/>
</dbReference>
<sequence length="1375" mass="149934">MTVEASLGVWQATLLGGASLSGPGLARTALERKMAACFAYLVLEGPTFRARLADLLWPDSPEATARNNLSQMLRKVRLTTGRELITSGNPLAVVDDLDVDAARLRDLFARGQYSELLDLDASLLPGLNYDDCPDLDDWMRSQREMLAAWRVQALMHEAARLEREGDLGAALETAGRLLDADPVSEDAYRRVMRLQYARGDRAAALRVYRRCEEMLAREFGAGPLSETRELAREIDEGTLHVPSGIQRTRQTLPLSVLRPPRLLGREREWAIMEDAYARGLWIYIGGEAGSGKTRLALDFAASKGETRVNSARPGDQAQPWATTIRHLREGLRQRPDAPLEPWVRSELSRLLPELAVQGQVLPPLVSEEEVLRLRQAVLMFQLTLHEGTRTSVADDWQYFDQQTNTNGLYLFGAAGRAYSSRSLPPLIITYRPSELPPESSAVLRDTVAQGLAVNIALGPLDSDSLRALMDDVGVPDDPVTRGRLIRHTGGNPVFLLETVKHLIETGQFGARLPERLPLPVKVAQVIEQRLGGLSTPALQAARAAAILQRDFTVDLVADMLGAPLMELLEAWEELEAAQVVRGDGFWHDLVYEAVAAQIPGSVRTLLHRNAARALERSSADPLRTAEHWLSGDNAQAALPHLRAAERAARDNFRLDDARELSARIALIQEETGEPDPSGVVSDSLPLPTTTFHGREAVRNEVEGLLADGTRLLTLTGPGGVGKTRLALEVARAVGTRFPDGVAFVSLADLNDPQVLPAALGNGLGLPLGGQEDPLAALGRALAGRRQLIVLDNLEQVVEGAAALTQVLRAAPGVQVLVTSRVPLSLSGERVYGVEPLPLPAALGSDPQEALSRSPALTLFVDRAQAASPTFCLTPQNLPVISAILRRLDGLPLAIELAAARLRTMPPAALWGRLERTLPLLVHGPRDLPDRHRTLRATIAWSVALLPEAEQTLLRRLAVFTGGWTLDAAEQVADPGGTLDVLERLGTLIEHSLVRWTENASLEPRYTMLATVREYALEQLEAAGELAKVQGQHAAFMLDFMRRAAEGVSGPTQRRWVQDLDGEIGNVFAALNTLTVAGQLEDAAELAELICLMSPLNAWFIEGPQALTPFLEHPALATLSKRGQARVALARGMRAFWQRDMAGIATHMAEGTRRYAAEGVVVGQVLTLGYRTLVLMHSGDFAEAERLSRESITVAEAHGDPFITTMALHARMQVPQHHQDAAEITRLAWRMHEVALETDSTYILMMARVHLARGEWLAGRFEEATAHLIQAGQHAAALDSETGRLAVLTGWVQLALARGEGRVLGWLTGVLGRQCEQQPSAWDSEVGAALMQAERSAPALLGPELFGRLRERGREFNLQEALTQLARGQGRPDLDL</sequence>
<dbReference type="PANTHER" id="PTHR47691:SF3">
    <property type="entry name" value="HTH-TYPE TRANSCRIPTIONAL REGULATOR RV0890C-RELATED"/>
    <property type="match status" value="1"/>
</dbReference>
<dbReference type="Gene3D" id="1.10.10.10">
    <property type="entry name" value="Winged helix-like DNA-binding domain superfamily/Winged helix DNA-binding domain"/>
    <property type="match status" value="1"/>
</dbReference>
<evidence type="ECO:0000313" key="3">
    <source>
        <dbReference type="Proteomes" id="UP000552709"/>
    </source>
</evidence>
<dbReference type="InterPro" id="IPR005158">
    <property type="entry name" value="BTAD"/>
</dbReference>
<dbReference type="RefSeq" id="WP_184133482.1">
    <property type="nucleotide sequence ID" value="NZ_JACHFL010000007.1"/>
</dbReference>
<dbReference type="Pfam" id="PF13401">
    <property type="entry name" value="AAA_22"/>
    <property type="match status" value="1"/>
</dbReference>
<feature type="domain" description="Bacterial transcriptional activator" evidence="1">
    <location>
        <begin position="99"/>
        <end position="235"/>
    </location>
</feature>
<keyword evidence="2" id="KW-0238">DNA-binding</keyword>
<keyword evidence="3" id="KW-1185">Reference proteome</keyword>
<proteinExistence type="predicted"/>
<dbReference type="Pfam" id="PF03704">
    <property type="entry name" value="BTAD"/>
    <property type="match status" value="1"/>
</dbReference>
<dbReference type="SUPFAM" id="SSF48452">
    <property type="entry name" value="TPR-like"/>
    <property type="match status" value="1"/>
</dbReference>
<gene>
    <name evidence="2" type="ORF">HNQ08_002969</name>
</gene>
<protein>
    <submittedName>
        <fullName evidence="2">Putative ATPase/DNA-binding SARP family transcriptional activator</fullName>
    </submittedName>
</protein>
<dbReference type="InterPro" id="IPR049945">
    <property type="entry name" value="AAA_22"/>
</dbReference>
<comment type="caution">
    <text evidence="2">The sequence shown here is derived from an EMBL/GenBank/DDBJ whole genome shotgun (WGS) entry which is preliminary data.</text>
</comment>
<name>A0A7W8JV71_9DEIO</name>
<dbReference type="InterPro" id="IPR058852">
    <property type="entry name" value="HTH_77"/>
</dbReference>
<dbReference type="SUPFAM" id="SSF52540">
    <property type="entry name" value="P-loop containing nucleoside triphosphate hydrolases"/>
    <property type="match status" value="1"/>
</dbReference>
<accession>A0A7W8JV71</accession>